<dbReference type="OrthoDB" id="8993739at2"/>
<dbReference type="GO" id="GO:0016491">
    <property type="term" value="F:oxidoreductase activity"/>
    <property type="evidence" value="ECO:0007669"/>
    <property type="project" value="UniProtKB-KW"/>
</dbReference>
<dbReference type="EMBL" id="VHLH01000034">
    <property type="protein sequence ID" value="TPW26229.1"/>
    <property type="molecule type" value="Genomic_DNA"/>
</dbReference>
<feature type="domain" description="FAD dependent oxidoreductase" evidence="2">
    <location>
        <begin position="11"/>
        <end position="353"/>
    </location>
</feature>
<dbReference type="PANTHER" id="PTHR13847">
    <property type="entry name" value="SARCOSINE DEHYDROGENASE-RELATED"/>
    <property type="match status" value="1"/>
</dbReference>
<dbReference type="AlphaFoldDB" id="A0A506U0U4"/>
<dbReference type="Gene3D" id="3.30.9.10">
    <property type="entry name" value="D-Amino Acid Oxidase, subunit A, domain 2"/>
    <property type="match status" value="1"/>
</dbReference>
<keyword evidence="4" id="KW-1185">Reference proteome</keyword>
<dbReference type="Proteomes" id="UP000320314">
    <property type="component" value="Unassembled WGS sequence"/>
</dbReference>
<reference evidence="3 4" key="1">
    <citation type="submission" date="2019-06" db="EMBL/GenBank/DDBJ databases">
        <authorList>
            <person name="Li M."/>
        </authorList>
    </citation>
    <scope>NUCLEOTIDE SEQUENCE [LARGE SCALE GENOMIC DNA]</scope>
    <source>
        <strain evidence="3 4">BGMRC6574</strain>
    </source>
</reference>
<organism evidence="3 4">
    <name type="scientific">Pararhizobium mangrovi</name>
    <dbReference type="NCBI Taxonomy" id="2590452"/>
    <lineage>
        <taxon>Bacteria</taxon>
        <taxon>Pseudomonadati</taxon>
        <taxon>Pseudomonadota</taxon>
        <taxon>Alphaproteobacteria</taxon>
        <taxon>Hyphomicrobiales</taxon>
        <taxon>Rhizobiaceae</taxon>
        <taxon>Rhizobium/Agrobacterium group</taxon>
        <taxon>Pararhizobium</taxon>
    </lineage>
</organism>
<name>A0A506U0U4_9HYPH</name>
<gene>
    <name evidence="3" type="ORF">FJU11_15715</name>
</gene>
<dbReference type="InterPro" id="IPR006076">
    <property type="entry name" value="FAD-dep_OxRdtase"/>
</dbReference>
<evidence type="ECO:0000313" key="3">
    <source>
        <dbReference type="EMBL" id="TPW26229.1"/>
    </source>
</evidence>
<accession>A0A506U0U4</accession>
<dbReference type="InterPro" id="IPR036188">
    <property type="entry name" value="FAD/NAD-bd_sf"/>
</dbReference>
<dbReference type="SUPFAM" id="SSF51905">
    <property type="entry name" value="FAD/NAD(P)-binding domain"/>
    <property type="match status" value="1"/>
</dbReference>
<dbReference type="Gene3D" id="3.50.50.60">
    <property type="entry name" value="FAD/NAD(P)-binding domain"/>
    <property type="match status" value="1"/>
</dbReference>
<dbReference type="Pfam" id="PF01266">
    <property type="entry name" value="DAO"/>
    <property type="match status" value="1"/>
</dbReference>
<dbReference type="RefSeq" id="WP_141168027.1">
    <property type="nucleotide sequence ID" value="NZ_VHLH01000034.1"/>
</dbReference>
<dbReference type="PANTHER" id="PTHR13847:SF289">
    <property type="entry name" value="GLYCINE OXIDASE"/>
    <property type="match status" value="1"/>
</dbReference>
<sequence length="375" mass="40344">MSISPTIQSSIVIGGGILGVSTAVQLARIGVSVTLVNDGPVGKGASGRSLAWLNSSRRRSDAYHRLRLAGIERYRVLAQSHPSKDWLRFDGGLTWDDETDNDIADVYRYERDLGYQAELLSPEKVAARISGVDAAAVTAPGAIFNPNEGWVDLPELIKLLVAEFTDLGGTIVTDAGEVEPVIENGRATGARASNGSTWHADAVLLATGPSVPAMSRRLGIEIDDDSPIALLVETKPIEHPLAVVLNTPRVAIRRTPTGALFMDSAWSEEEVVVHEDGRYEARPETVEGLLREARNVLEPKPDLEVQTVHMGSKPIPGDGEPVLGQVQSIPGLYVAFSHSGATLGLVAGEILAEEMAFDLRHPLLETFRPERFASK</sequence>
<dbReference type="GO" id="GO:0005737">
    <property type="term" value="C:cytoplasm"/>
    <property type="evidence" value="ECO:0007669"/>
    <property type="project" value="TreeGrafter"/>
</dbReference>
<protein>
    <submittedName>
        <fullName evidence="3">FAD-binding oxidoreductase</fullName>
    </submittedName>
</protein>
<evidence type="ECO:0000313" key="4">
    <source>
        <dbReference type="Proteomes" id="UP000320314"/>
    </source>
</evidence>
<evidence type="ECO:0000259" key="2">
    <source>
        <dbReference type="Pfam" id="PF01266"/>
    </source>
</evidence>
<proteinExistence type="predicted"/>
<keyword evidence="1" id="KW-0560">Oxidoreductase</keyword>
<evidence type="ECO:0000256" key="1">
    <source>
        <dbReference type="ARBA" id="ARBA00023002"/>
    </source>
</evidence>
<comment type="caution">
    <text evidence="3">The sequence shown here is derived from an EMBL/GenBank/DDBJ whole genome shotgun (WGS) entry which is preliminary data.</text>
</comment>